<protein>
    <submittedName>
        <fullName evidence="11">ABC-type multidrug transport system fused ATPase/permease subunit</fullName>
    </submittedName>
</protein>
<keyword evidence="12" id="KW-1185">Reference proteome</keyword>
<evidence type="ECO:0000256" key="1">
    <source>
        <dbReference type="ARBA" id="ARBA00004651"/>
    </source>
</evidence>
<dbReference type="Gene3D" id="1.20.1560.10">
    <property type="entry name" value="ABC transporter type 1, transmembrane domain"/>
    <property type="match status" value="1"/>
</dbReference>
<dbReference type="InterPro" id="IPR036640">
    <property type="entry name" value="ABC1_TM_sf"/>
</dbReference>
<keyword evidence="2" id="KW-1003">Cell membrane</keyword>
<dbReference type="Pfam" id="PF00664">
    <property type="entry name" value="ABC_membrane"/>
    <property type="match status" value="1"/>
</dbReference>
<dbReference type="SMART" id="SM00382">
    <property type="entry name" value="AAA"/>
    <property type="match status" value="1"/>
</dbReference>
<evidence type="ECO:0000313" key="12">
    <source>
        <dbReference type="Proteomes" id="UP001549320"/>
    </source>
</evidence>
<dbReference type="InterPro" id="IPR003593">
    <property type="entry name" value="AAA+_ATPase"/>
</dbReference>
<keyword evidence="6 8" id="KW-1133">Transmembrane helix</keyword>
<feature type="transmembrane region" description="Helical" evidence="8">
    <location>
        <begin position="21"/>
        <end position="45"/>
    </location>
</feature>
<feature type="transmembrane region" description="Helical" evidence="8">
    <location>
        <begin position="178"/>
        <end position="198"/>
    </location>
</feature>
<dbReference type="PROSITE" id="PS50893">
    <property type="entry name" value="ABC_TRANSPORTER_2"/>
    <property type="match status" value="1"/>
</dbReference>
<comment type="subcellular location">
    <subcellularLocation>
        <location evidence="1">Cell membrane</location>
        <topology evidence="1">Multi-pass membrane protein</topology>
    </subcellularLocation>
</comment>
<keyword evidence="7 8" id="KW-0472">Membrane</keyword>
<accession>A0ABV2QB91</accession>
<dbReference type="SUPFAM" id="SSF52540">
    <property type="entry name" value="P-loop containing nucleoside triphosphate hydrolases"/>
    <property type="match status" value="1"/>
</dbReference>
<feature type="transmembrane region" description="Helical" evidence="8">
    <location>
        <begin position="75"/>
        <end position="101"/>
    </location>
</feature>
<dbReference type="SUPFAM" id="SSF90123">
    <property type="entry name" value="ABC transporter transmembrane region"/>
    <property type="match status" value="1"/>
</dbReference>
<feature type="transmembrane region" description="Helical" evidence="8">
    <location>
        <begin position="265"/>
        <end position="285"/>
    </location>
</feature>
<dbReference type="InterPro" id="IPR003439">
    <property type="entry name" value="ABC_transporter-like_ATP-bd"/>
</dbReference>
<feature type="domain" description="ABC transmembrane type-1" evidence="10">
    <location>
        <begin position="21"/>
        <end position="290"/>
    </location>
</feature>
<dbReference type="PROSITE" id="PS00211">
    <property type="entry name" value="ABC_TRANSPORTER_1"/>
    <property type="match status" value="1"/>
</dbReference>
<dbReference type="PANTHER" id="PTHR24221:SF632">
    <property type="entry name" value="ATP-DEPENDENT LIPID A-CORE FLIPPASE"/>
    <property type="match status" value="1"/>
</dbReference>
<dbReference type="PANTHER" id="PTHR24221">
    <property type="entry name" value="ATP-BINDING CASSETTE SUB-FAMILY B"/>
    <property type="match status" value="1"/>
</dbReference>
<dbReference type="PROSITE" id="PS50929">
    <property type="entry name" value="ABC_TM1F"/>
    <property type="match status" value="1"/>
</dbReference>
<organism evidence="11 12">
    <name type="scientific">Ottowia thiooxydans</name>
    <dbReference type="NCBI Taxonomy" id="219182"/>
    <lineage>
        <taxon>Bacteria</taxon>
        <taxon>Pseudomonadati</taxon>
        <taxon>Pseudomonadota</taxon>
        <taxon>Betaproteobacteria</taxon>
        <taxon>Burkholderiales</taxon>
        <taxon>Comamonadaceae</taxon>
        <taxon>Ottowia</taxon>
    </lineage>
</organism>
<comment type="caution">
    <text evidence="11">The sequence shown here is derived from an EMBL/GenBank/DDBJ whole genome shotgun (WGS) entry which is preliminary data.</text>
</comment>
<evidence type="ECO:0000256" key="2">
    <source>
        <dbReference type="ARBA" id="ARBA00022475"/>
    </source>
</evidence>
<evidence type="ECO:0000256" key="7">
    <source>
        <dbReference type="ARBA" id="ARBA00023136"/>
    </source>
</evidence>
<feature type="transmembrane region" description="Helical" evidence="8">
    <location>
        <begin position="151"/>
        <end position="172"/>
    </location>
</feature>
<dbReference type="Proteomes" id="UP001549320">
    <property type="component" value="Unassembled WGS sequence"/>
</dbReference>
<dbReference type="InterPro" id="IPR017871">
    <property type="entry name" value="ABC_transporter-like_CS"/>
</dbReference>
<evidence type="ECO:0000313" key="11">
    <source>
        <dbReference type="EMBL" id="MET4578301.1"/>
    </source>
</evidence>
<evidence type="ECO:0000256" key="4">
    <source>
        <dbReference type="ARBA" id="ARBA00022741"/>
    </source>
</evidence>
<name>A0ABV2QB91_9BURK</name>
<dbReference type="InterPro" id="IPR039421">
    <property type="entry name" value="Type_1_exporter"/>
</dbReference>
<sequence>MRETLKKVWALFAPAEQRKAILMLLLVILMAIAETAGVLSIVPFLSVLARPAIVHENQWLRSAYGTLSFSSENSFIVALGLTTMVVVIASSTFKALTFHVVGRFVHMQRQSLGVRLLATYLRQPYEFFLARNSSELSKGVLSEVDLVIFELLQPLSMLIAQGAVVLAMIVLVLAYDPLMAVCIVTAVGLLYGAIYLLVRKRLSNIGAARQIANTLRFKSCSEVLGGIKDVKITHATETYLTRFSHASREFSRHSATSDTLSQSPLYIVEAVGYTGLILIALVLLWRSGDMAQVLPALGLYGFAAYRLLPAVQIMYRGLARLRFSSATLNNIYNDLSLPQPSSANLAGPPLNPKKEIRLQGIQYAYPSASDKPVLNGMDLVIPANTSVGIAGKSGAGKSTLMDIILGLLQPQAGRLLVDGIPIDNSNVAAWQCAIGYVPQHIYLADASVAENIAFGIPKNEIDMQCVERAARTAQIHDFIEQELAEGYSSVVGDRGIRLSGGQRQRVGIARALYHDPAVLCMDEATSALDTETEEALNSAIRNLSGSKTILVIAHREASLRACDTVISMDATSEEPREVNTHVR</sequence>
<evidence type="ECO:0000256" key="5">
    <source>
        <dbReference type="ARBA" id="ARBA00022840"/>
    </source>
</evidence>
<evidence type="ECO:0000256" key="3">
    <source>
        <dbReference type="ARBA" id="ARBA00022692"/>
    </source>
</evidence>
<dbReference type="RefSeq" id="WP_354445413.1">
    <property type="nucleotide sequence ID" value="NZ_JBEPSH010000006.1"/>
</dbReference>
<reference evidence="11 12" key="1">
    <citation type="submission" date="2024-06" db="EMBL/GenBank/DDBJ databases">
        <title>Sorghum-associated microbial communities from plants grown in Nebraska, USA.</title>
        <authorList>
            <person name="Schachtman D."/>
        </authorList>
    </citation>
    <scope>NUCLEOTIDE SEQUENCE [LARGE SCALE GENOMIC DNA]</scope>
    <source>
        <strain evidence="11 12">2709</strain>
    </source>
</reference>
<evidence type="ECO:0000256" key="6">
    <source>
        <dbReference type="ARBA" id="ARBA00022989"/>
    </source>
</evidence>
<evidence type="ECO:0000259" key="9">
    <source>
        <dbReference type="PROSITE" id="PS50893"/>
    </source>
</evidence>
<feature type="domain" description="ABC transporter" evidence="9">
    <location>
        <begin position="356"/>
        <end position="580"/>
    </location>
</feature>
<keyword evidence="5" id="KW-0067">ATP-binding</keyword>
<dbReference type="EMBL" id="JBEPSH010000006">
    <property type="protein sequence ID" value="MET4578301.1"/>
    <property type="molecule type" value="Genomic_DNA"/>
</dbReference>
<keyword evidence="4" id="KW-0547">Nucleotide-binding</keyword>
<dbReference type="InterPro" id="IPR011527">
    <property type="entry name" value="ABC1_TM_dom"/>
</dbReference>
<gene>
    <name evidence="11" type="ORF">ABIE13_003417</name>
</gene>
<dbReference type="Pfam" id="PF00005">
    <property type="entry name" value="ABC_tran"/>
    <property type="match status" value="1"/>
</dbReference>
<keyword evidence="3 8" id="KW-0812">Transmembrane</keyword>
<dbReference type="InterPro" id="IPR027417">
    <property type="entry name" value="P-loop_NTPase"/>
</dbReference>
<dbReference type="Gene3D" id="3.40.50.300">
    <property type="entry name" value="P-loop containing nucleotide triphosphate hydrolases"/>
    <property type="match status" value="1"/>
</dbReference>
<evidence type="ECO:0000256" key="8">
    <source>
        <dbReference type="SAM" id="Phobius"/>
    </source>
</evidence>
<evidence type="ECO:0000259" key="10">
    <source>
        <dbReference type="PROSITE" id="PS50929"/>
    </source>
</evidence>
<proteinExistence type="predicted"/>